<dbReference type="EMBL" id="UGPP01000001">
    <property type="protein sequence ID" value="STY70821.1"/>
    <property type="molecule type" value="Genomic_DNA"/>
</dbReference>
<dbReference type="RefSeq" id="WP_115151291.1">
    <property type="nucleotide sequence ID" value="NZ_UGPP01000001.1"/>
</dbReference>
<accession>A0A378NR49</accession>
<dbReference type="AlphaFoldDB" id="A0A378NR49"/>
<feature type="chain" id="PRO_5016672687" evidence="1">
    <location>
        <begin position="23"/>
        <end position="144"/>
    </location>
</feature>
<evidence type="ECO:0000313" key="2">
    <source>
        <dbReference type="EMBL" id="STY70821.1"/>
    </source>
</evidence>
<proteinExistence type="predicted"/>
<dbReference type="Proteomes" id="UP000255234">
    <property type="component" value="Unassembled WGS sequence"/>
</dbReference>
<keyword evidence="1" id="KW-0732">Signal</keyword>
<evidence type="ECO:0000313" key="3">
    <source>
        <dbReference type="Proteomes" id="UP000255234"/>
    </source>
</evidence>
<gene>
    <name evidence="2" type="ORF">NCTC10571_00967</name>
</gene>
<reference evidence="2 3" key="1">
    <citation type="submission" date="2018-06" db="EMBL/GenBank/DDBJ databases">
        <authorList>
            <consortium name="Pathogen Informatics"/>
            <person name="Doyle S."/>
        </authorList>
    </citation>
    <scope>NUCLEOTIDE SEQUENCE [LARGE SCALE GENOMIC DNA]</scope>
    <source>
        <strain evidence="2 3">NCTC10571</strain>
    </source>
</reference>
<name>A0A378NR49_9FIRM</name>
<sequence>MKKTVLIFVAVMMMAFSSVCMAADGGDLNKDQKVAEIFISGITTEKVPYDKLGANIDNGLKKNFDAKAYDALKNEVKTKFGDLKESKFYSFERYNNQDKVTYLTSFSQENVVAIVFVFDKNNKLLEFGLLPIQQNQQSQESAQQ</sequence>
<protein>
    <submittedName>
        <fullName evidence="2">Uncharacterized protein</fullName>
    </submittedName>
</protein>
<organism evidence="2 3">
    <name type="scientific">Megamonas hypermegale</name>
    <dbReference type="NCBI Taxonomy" id="158847"/>
    <lineage>
        <taxon>Bacteria</taxon>
        <taxon>Bacillati</taxon>
        <taxon>Bacillota</taxon>
        <taxon>Negativicutes</taxon>
        <taxon>Selenomonadales</taxon>
        <taxon>Selenomonadaceae</taxon>
        <taxon>Megamonas</taxon>
    </lineage>
</organism>
<feature type="signal peptide" evidence="1">
    <location>
        <begin position="1"/>
        <end position="22"/>
    </location>
</feature>
<evidence type="ECO:0000256" key="1">
    <source>
        <dbReference type="SAM" id="SignalP"/>
    </source>
</evidence>